<evidence type="ECO:0000256" key="2">
    <source>
        <dbReference type="ARBA" id="ARBA00022603"/>
    </source>
</evidence>
<feature type="domain" description="DNA methylase adenine-specific" evidence="7">
    <location>
        <begin position="73"/>
        <end position="131"/>
    </location>
</feature>
<comment type="catalytic activity">
    <reaction evidence="6">
        <text>a 2'-deoxyadenosine in DNA + S-adenosyl-L-methionine = an N(6)-methyl-2'-deoxyadenosine in DNA + S-adenosyl-L-homocysteine + H(+)</text>
        <dbReference type="Rhea" id="RHEA:15197"/>
        <dbReference type="Rhea" id="RHEA-COMP:12418"/>
        <dbReference type="Rhea" id="RHEA-COMP:12419"/>
        <dbReference type="ChEBI" id="CHEBI:15378"/>
        <dbReference type="ChEBI" id="CHEBI:57856"/>
        <dbReference type="ChEBI" id="CHEBI:59789"/>
        <dbReference type="ChEBI" id="CHEBI:90615"/>
        <dbReference type="ChEBI" id="CHEBI:90616"/>
        <dbReference type="EC" id="2.1.1.72"/>
    </reaction>
</comment>
<dbReference type="InterPro" id="IPR029063">
    <property type="entry name" value="SAM-dependent_MTases_sf"/>
</dbReference>
<evidence type="ECO:0000313" key="9">
    <source>
        <dbReference type="Proteomes" id="UP000094974"/>
    </source>
</evidence>
<evidence type="ECO:0000259" key="7">
    <source>
        <dbReference type="Pfam" id="PF02384"/>
    </source>
</evidence>
<accession>A0ABX2ZGH5</accession>
<sequence>MKEIQFLMYDADENWRFFFQMKRSGQPKKTIEELFDVDRTSISRHLKNIFETGELDEKVVSAEIAHTTQHGAMEGKHKQNKPTNENINKIIETHRNRVPVDKYAHVASLEEIKANEFNLNIPRYVDTLEEEQVIDLAEVSKLGEVMPCSISMNCGAVRYRRWQGGAALFLFCESFGEYAPLLGMIYSFRCLCLTYTAV</sequence>
<evidence type="ECO:0000313" key="8">
    <source>
        <dbReference type="EMBL" id="ODA10726.1"/>
    </source>
</evidence>
<gene>
    <name evidence="8" type="ORF">A7312_22970</name>
</gene>
<evidence type="ECO:0000256" key="3">
    <source>
        <dbReference type="ARBA" id="ARBA00022679"/>
    </source>
</evidence>
<keyword evidence="9" id="KW-1185">Reference proteome</keyword>
<dbReference type="Proteomes" id="UP000094974">
    <property type="component" value="Unassembled WGS sequence"/>
</dbReference>
<dbReference type="PANTHER" id="PTHR42933:SF1">
    <property type="entry name" value="SITE-SPECIFIC DNA-METHYLTRANSFERASE (ADENINE-SPECIFIC)"/>
    <property type="match status" value="1"/>
</dbReference>
<proteinExistence type="predicted"/>
<keyword evidence="2" id="KW-0489">Methyltransferase</keyword>
<keyword evidence="4" id="KW-0949">S-adenosyl-L-methionine</keyword>
<dbReference type="Gene3D" id="3.40.50.150">
    <property type="entry name" value="Vaccinia Virus protein VP39"/>
    <property type="match status" value="1"/>
</dbReference>
<dbReference type="EMBL" id="LYND01000055">
    <property type="protein sequence ID" value="ODA10726.1"/>
    <property type="molecule type" value="Genomic_DNA"/>
</dbReference>
<keyword evidence="5" id="KW-0680">Restriction system</keyword>
<evidence type="ECO:0000256" key="4">
    <source>
        <dbReference type="ARBA" id="ARBA00022691"/>
    </source>
</evidence>
<evidence type="ECO:0000256" key="5">
    <source>
        <dbReference type="ARBA" id="ARBA00022747"/>
    </source>
</evidence>
<protein>
    <recommendedName>
        <fullName evidence="1">site-specific DNA-methyltransferase (adenine-specific)</fullName>
        <ecNumber evidence="1">2.1.1.72</ecNumber>
    </recommendedName>
</protein>
<evidence type="ECO:0000256" key="6">
    <source>
        <dbReference type="ARBA" id="ARBA00047942"/>
    </source>
</evidence>
<reference evidence="9" key="1">
    <citation type="submission" date="2016-05" db="EMBL/GenBank/DDBJ databases">
        <title>Whole genome shotgun sequencing of cultured foodborne pathogen.</title>
        <authorList>
            <person name="Zheng J."/>
            <person name="Timme R."/>
            <person name="Allard M."/>
            <person name="Strain E."/>
            <person name="Luo Y."/>
            <person name="Brown E."/>
        </authorList>
    </citation>
    <scope>NUCLEOTIDE SEQUENCE [LARGE SCALE GENOMIC DNA]</scope>
    <source>
        <strain evidence="9">CFSAN034343</strain>
    </source>
</reference>
<dbReference type="PANTHER" id="PTHR42933">
    <property type="entry name" value="SLR6095 PROTEIN"/>
    <property type="match status" value="1"/>
</dbReference>
<dbReference type="EC" id="2.1.1.72" evidence="1"/>
<dbReference type="InterPro" id="IPR003356">
    <property type="entry name" value="DNA_methylase_A-5"/>
</dbReference>
<dbReference type="InterPro" id="IPR051537">
    <property type="entry name" value="DNA_Adenine_Mtase"/>
</dbReference>
<dbReference type="Pfam" id="PF02384">
    <property type="entry name" value="N6_Mtase"/>
    <property type="match status" value="1"/>
</dbReference>
<organism evidence="8 9">
    <name type="scientific">Paenibacillus polymyxa</name>
    <name type="common">Bacillus polymyxa</name>
    <dbReference type="NCBI Taxonomy" id="1406"/>
    <lineage>
        <taxon>Bacteria</taxon>
        <taxon>Bacillati</taxon>
        <taxon>Bacillota</taxon>
        <taxon>Bacilli</taxon>
        <taxon>Bacillales</taxon>
        <taxon>Paenibacillaceae</taxon>
        <taxon>Paenibacillus</taxon>
    </lineage>
</organism>
<dbReference type="SUPFAM" id="SSF53335">
    <property type="entry name" value="S-adenosyl-L-methionine-dependent methyltransferases"/>
    <property type="match status" value="1"/>
</dbReference>
<evidence type="ECO:0000256" key="1">
    <source>
        <dbReference type="ARBA" id="ARBA00011900"/>
    </source>
</evidence>
<name>A0ABX2ZGH5_PAEPO</name>
<keyword evidence="3" id="KW-0808">Transferase</keyword>
<comment type="caution">
    <text evidence="8">The sequence shown here is derived from an EMBL/GenBank/DDBJ whole genome shotgun (WGS) entry which is preliminary data.</text>
</comment>